<dbReference type="AlphaFoldDB" id="A0A9X2I531"/>
<gene>
    <name evidence="2" type="ORF">M6D89_12525</name>
</gene>
<dbReference type="Proteomes" id="UP001139319">
    <property type="component" value="Unassembled WGS sequence"/>
</dbReference>
<dbReference type="PANTHER" id="PTHR33406:SF13">
    <property type="entry name" value="MEMBRANE PROTEIN YDFJ"/>
    <property type="match status" value="1"/>
</dbReference>
<dbReference type="InterPro" id="IPR050545">
    <property type="entry name" value="Mycobact_MmpL"/>
</dbReference>
<protein>
    <recommendedName>
        <fullName evidence="4">Membrane transport protein MMPL domain-containing protein</fullName>
    </recommendedName>
</protein>
<dbReference type="EMBL" id="JAMFTH010000004">
    <property type="protein sequence ID" value="MCP8900126.1"/>
    <property type="molecule type" value="Genomic_DNA"/>
</dbReference>
<keyword evidence="1" id="KW-0812">Transmembrane</keyword>
<dbReference type="GO" id="GO:0005886">
    <property type="term" value="C:plasma membrane"/>
    <property type="evidence" value="ECO:0007669"/>
    <property type="project" value="TreeGrafter"/>
</dbReference>
<feature type="transmembrane region" description="Helical" evidence="1">
    <location>
        <begin position="250"/>
        <end position="269"/>
    </location>
</feature>
<keyword evidence="1" id="KW-0472">Membrane</keyword>
<dbReference type="RefSeq" id="WP_253968422.1">
    <property type="nucleotide sequence ID" value="NZ_JAMFTH010000004.1"/>
</dbReference>
<reference evidence="2" key="2">
    <citation type="submission" date="2023-01" db="EMBL/GenBank/DDBJ databases">
        <title>Gilvimarinus xylanilyticus HB14 isolated from Caulerpa lentillifera aquaculture base in Hainan, China.</title>
        <authorList>
            <person name="Zhang Y.-J."/>
        </authorList>
    </citation>
    <scope>NUCLEOTIDE SEQUENCE</scope>
    <source>
        <strain evidence="2">HB14</strain>
    </source>
</reference>
<feature type="transmembrane region" description="Helical" evidence="1">
    <location>
        <begin position="342"/>
        <end position="362"/>
    </location>
</feature>
<sequence length="773" mass="83441">MLTPWVWCCRLLATFMLLAGLWMLPRLEINTDLLALFPQQNHSAAEQQAERQLSQSFANQALLLVGADDNRAVVERLPQVITRLQDCPCIKTPQLGLGAEGDHFSDLYSDNAPIFLTDAWRQKLQNQSLESLRRSTLRDVLTRPGGINRDALANDPLQTLAAFKRRALAAPEALQIDGAGFPYINLEQQKFYVLRIELAASPYSVATQTQFAQVLAKAFAPLRDLSGYQRLDTGAIFYTLSGTAQARAEVSTVGLGSAVGIVVLLLLVFRQLSVLPLAFAPIAAGVVAGLAMTQWVFGQVHIMALVFGAALVGVAIDYSLHFFSKRFAAGKRWRSDEGLRQLIAPLTLGVLSSGAGYLSFTASGFPGFVQIAVLSGSGLVVAYAVVIGFYPKLLSRPAGFSLGPVLSKWIAQISRLQLGLLSKLTAPALTIVVVLLLGVGASVWQVNDDIRQMQRADPQLQAMDQRVRGALAVQPALPYLLVQASSAETLLQRLEALQPQLDAGVQAGYMHSYRSLAKLLPSGERQRRNAEIWQDRVIDSGLLASMYETLGVKSAAQSGFIASLSSPVFIDVDAELSRYAQLPSAPGYFVNRGKHYGVISLYGLQDGAALSAFAATVPGVRWVDPVTRTNQLLREYRERASVLLLGAYAVILVLLWSRYGVRGAVRVVLPAALASGIALTAVLFLGQAISVFHIMALLLVLGIGMDYALFWRESAARSQATFLAVGLSTATTVLSFGLLSLSATAAIHNFGLVVLVGIVLAFALAPWAQKIRE</sequence>
<reference evidence="2" key="1">
    <citation type="submission" date="2022-05" db="EMBL/GenBank/DDBJ databases">
        <authorList>
            <person name="Sun H.-N."/>
        </authorList>
    </citation>
    <scope>NUCLEOTIDE SEQUENCE</scope>
    <source>
        <strain evidence="2">HB14</strain>
    </source>
</reference>
<proteinExistence type="predicted"/>
<feature type="transmembrane region" description="Helical" evidence="1">
    <location>
        <begin position="664"/>
        <end position="685"/>
    </location>
</feature>
<feature type="transmembrane region" description="Helical" evidence="1">
    <location>
        <begin position="424"/>
        <end position="444"/>
    </location>
</feature>
<feature type="transmembrane region" description="Helical" evidence="1">
    <location>
        <begin position="691"/>
        <end position="710"/>
    </location>
</feature>
<feature type="transmembrane region" description="Helical" evidence="1">
    <location>
        <begin position="640"/>
        <end position="657"/>
    </location>
</feature>
<keyword evidence="3" id="KW-1185">Reference proteome</keyword>
<feature type="transmembrane region" description="Helical" evidence="1">
    <location>
        <begin position="302"/>
        <end position="321"/>
    </location>
</feature>
<accession>A0A9X2I531</accession>
<feature type="transmembrane region" description="Helical" evidence="1">
    <location>
        <begin position="747"/>
        <end position="768"/>
    </location>
</feature>
<keyword evidence="1" id="KW-1133">Transmembrane helix</keyword>
<feature type="transmembrane region" description="Helical" evidence="1">
    <location>
        <begin position="722"/>
        <end position="741"/>
    </location>
</feature>
<evidence type="ECO:0000313" key="3">
    <source>
        <dbReference type="Proteomes" id="UP001139319"/>
    </source>
</evidence>
<dbReference type="Gene3D" id="1.20.1640.10">
    <property type="entry name" value="Multidrug efflux transporter AcrB transmembrane domain"/>
    <property type="match status" value="2"/>
</dbReference>
<comment type="caution">
    <text evidence="2">The sequence shown here is derived from an EMBL/GenBank/DDBJ whole genome shotgun (WGS) entry which is preliminary data.</text>
</comment>
<name>A0A9X2I531_9GAMM</name>
<evidence type="ECO:0000256" key="1">
    <source>
        <dbReference type="SAM" id="Phobius"/>
    </source>
</evidence>
<feature type="transmembrane region" description="Helical" evidence="1">
    <location>
        <begin position="368"/>
        <end position="390"/>
    </location>
</feature>
<evidence type="ECO:0000313" key="2">
    <source>
        <dbReference type="EMBL" id="MCP8900126.1"/>
    </source>
</evidence>
<feature type="transmembrane region" description="Helical" evidence="1">
    <location>
        <begin position="276"/>
        <end position="296"/>
    </location>
</feature>
<organism evidence="2 3">
    <name type="scientific">Gilvimarinus xylanilyticus</name>
    <dbReference type="NCBI Taxonomy" id="2944139"/>
    <lineage>
        <taxon>Bacteria</taxon>
        <taxon>Pseudomonadati</taxon>
        <taxon>Pseudomonadota</taxon>
        <taxon>Gammaproteobacteria</taxon>
        <taxon>Cellvibrionales</taxon>
        <taxon>Cellvibrionaceae</taxon>
        <taxon>Gilvimarinus</taxon>
    </lineage>
</organism>
<dbReference type="SUPFAM" id="SSF82866">
    <property type="entry name" value="Multidrug efflux transporter AcrB transmembrane domain"/>
    <property type="match status" value="2"/>
</dbReference>
<evidence type="ECO:0008006" key="4">
    <source>
        <dbReference type="Google" id="ProtNLM"/>
    </source>
</evidence>
<dbReference type="PANTHER" id="PTHR33406">
    <property type="entry name" value="MEMBRANE PROTEIN MJ1562-RELATED"/>
    <property type="match status" value="1"/>
</dbReference>
<feature type="transmembrane region" description="Helical" evidence="1">
    <location>
        <begin position="7"/>
        <end position="24"/>
    </location>
</feature>